<feature type="domain" description="Nitroreductase" evidence="3">
    <location>
        <begin position="23"/>
        <end position="211"/>
    </location>
</feature>
<dbReference type="Gene3D" id="3.40.109.10">
    <property type="entry name" value="NADH Oxidase"/>
    <property type="match status" value="1"/>
</dbReference>
<reference evidence="4 5" key="1">
    <citation type="submission" date="2007-10" db="EMBL/GenBank/DDBJ databases">
        <title>Complete sequence of Desulfococcus oleovorans Hxd3.</title>
        <authorList>
            <consortium name="US DOE Joint Genome Institute"/>
            <person name="Copeland A."/>
            <person name="Lucas S."/>
            <person name="Lapidus A."/>
            <person name="Barry K."/>
            <person name="Glavina del Rio T."/>
            <person name="Dalin E."/>
            <person name="Tice H."/>
            <person name="Pitluck S."/>
            <person name="Kiss H."/>
            <person name="Brettin T."/>
            <person name="Bruce D."/>
            <person name="Detter J.C."/>
            <person name="Han C."/>
            <person name="Schmutz J."/>
            <person name="Larimer F."/>
            <person name="Land M."/>
            <person name="Hauser L."/>
            <person name="Kyrpides N."/>
            <person name="Kim E."/>
            <person name="Wawrik B."/>
            <person name="Richardson P."/>
        </authorList>
    </citation>
    <scope>NUCLEOTIDE SEQUENCE [LARGE SCALE GENOMIC DNA]</scope>
    <source>
        <strain evidence="5">DSM 6200 / JCM 39069 / Hxd3</strain>
    </source>
</reference>
<gene>
    <name evidence="4" type="ordered locus">Dole_0039</name>
</gene>
<protein>
    <submittedName>
        <fullName evidence="4">Nitroreductase</fullName>
    </submittedName>
</protein>
<evidence type="ECO:0000256" key="1">
    <source>
        <dbReference type="ARBA" id="ARBA00007118"/>
    </source>
</evidence>
<dbReference type="SUPFAM" id="SSF55469">
    <property type="entry name" value="FMN-dependent nitroreductase-like"/>
    <property type="match status" value="1"/>
</dbReference>
<keyword evidence="2" id="KW-0560">Oxidoreductase</keyword>
<dbReference type="Proteomes" id="UP000008561">
    <property type="component" value="Chromosome"/>
</dbReference>
<evidence type="ECO:0000313" key="5">
    <source>
        <dbReference type="Proteomes" id="UP000008561"/>
    </source>
</evidence>
<evidence type="ECO:0000256" key="2">
    <source>
        <dbReference type="ARBA" id="ARBA00023002"/>
    </source>
</evidence>
<name>A8ZRT2_DESOH</name>
<evidence type="ECO:0000313" key="4">
    <source>
        <dbReference type="EMBL" id="ABW65849.1"/>
    </source>
</evidence>
<dbReference type="InterPro" id="IPR029479">
    <property type="entry name" value="Nitroreductase"/>
</dbReference>
<dbReference type="GO" id="GO:0016491">
    <property type="term" value="F:oxidoreductase activity"/>
    <property type="evidence" value="ECO:0007669"/>
    <property type="project" value="UniProtKB-KW"/>
</dbReference>
<dbReference type="HOGENOM" id="CLU_070764_7_0_7"/>
<dbReference type="KEGG" id="dol:Dole_0039"/>
<dbReference type="CDD" id="cd02062">
    <property type="entry name" value="Nitro_FMN_reductase"/>
    <property type="match status" value="1"/>
</dbReference>
<accession>A8ZRT2</accession>
<evidence type="ECO:0000259" key="3">
    <source>
        <dbReference type="Pfam" id="PF00881"/>
    </source>
</evidence>
<dbReference type="STRING" id="96561.Dole_0039"/>
<organism evidence="4 5">
    <name type="scientific">Desulfosudis oleivorans (strain DSM 6200 / JCM 39069 / Hxd3)</name>
    <name type="common">Desulfococcus oleovorans</name>
    <dbReference type="NCBI Taxonomy" id="96561"/>
    <lineage>
        <taxon>Bacteria</taxon>
        <taxon>Pseudomonadati</taxon>
        <taxon>Thermodesulfobacteriota</taxon>
        <taxon>Desulfobacteria</taxon>
        <taxon>Desulfobacterales</taxon>
        <taxon>Desulfosudaceae</taxon>
        <taxon>Desulfosudis</taxon>
    </lineage>
</organism>
<comment type="similarity">
    <text evidence="1">Belongs to the nitroreductase family.</text>
</comment>
<dbReference type="eggNOG" id="COG0778">
    <property type="taxonomic scope" value="Bacteria"/>
</dbReference>
<dbReference type="EMBL" id="CP000859">
    <property type="protein sequence ID" value="ABW65849.1"/>
    <property type="molecule type" value="Genomic_DNA"/>
</dbReference>
<dbReference type="PANTHER" id="PTHR43673">
    <property type="entry name" value="NAD(P)H NITROREDUCTASE YDGI-RELATED"/>
    <property type="match status" value="1"/>
</dbReference>
<dbReference type="InterPro" id="IPR000415">
    <property type="entry name" value="Nitroreductase-like"/>
</dbReference>
<keyword evidence="5" id="KW-1185">Reference proteome</keyword>
<dbReference type="Pfam" id="PF00881">
    <property type="entry name" value="Nitroreductase"/>
    <property type="match status" value="1"/>
</dbReference>
<dbReference type="OrthoDB" id="368873at2"/>
<dbReference type="RefSeq" id="WP_012173468.1">
    <property type="nucleotide sequence ID" value="NC_009943.1"/>
</dbReference>
<dbReference type="AlphaFoldDB" id="A8ZRT2"/>
<dbReference type="PANTHER" id="PTHR43673:SF10">
    <property type="entry name" value="NADH DEHYDROGENASE_NAD(P)H NITROREDUCTASE XCC3605-RELATED"/>
    <property type="match status" value="1"/>
</dbReference>
<sequence length="245" mass="28156">MSEKKTPDRPDLSRWTPVEEVIFKRRSIRAFKKEPLPDFMIRRILEAGRFAPSAGNAQPWKFIVVKNADILAAMEKDAVRITKLLMWFLDYNRTPLRHLLLKPWVKLIIRANHNELHPVPMGLMRSIANGECPVFHHAPTLILLLEDRRGVSCPPTDIGICGQNMVLAAHSMGAGTCWIGLIKLLMYLPKWKKFFGVTYPYRLNDCIAVGWPKVQADGHVPREKQVVRWFVDGMNMPPRIEEQGE</sequence>
<proteinExistence type="inferred from homology"/>